<dbReference type="PROSITE" id="PS51404">
    <property type="entry name" value="DYP_PEROXIDASE"/>
    <property type="match status" value="1"/>
</dbReference>
<dbReference type="GO" id="GO:0020037">
    <property type="term" value="F:heme binding"/>
    <property type="evidence" value="ECO:0007669"/>
    <property type="project" value="InterPro"/>
</dbReference>
<feature type="domain" description="Dyp-type peroxidase C-terminal" evidence="11">
    <location>
        <begin position="221"/>
        <end position="393"/>
    </location>
</feature>
<dbReference type="InterPro" id="IPR011008">
    <property type="entry name" value="Dimeric_a/b-barrel"/>
</dbReference>
<feature type="region of interest" description="Disordered" evidence="9">
    <location>
        <begin position="206"/>
        <end position="238"/>
    </location>
</feature>
<dbReference type="Pfam" id="PF04261">
    <property type="entry name" value="Dyp_perox_N"/>
    <property type="match status" value="1"/>
</dbReference>
<keyword evidence="7" id="KW-0408">Iron</keyword>
<comment type="caution">
    <text evidence="12">The sequence shown here is derived from an EMBL/GenBank/DDBJ whole genome shotgun (WGS) entry which is preliminary data.</text>
</comment>
<dbReference type="GO" id="GO:0005829">
    <property type="term" value="C:cytosol"/>
    <property type="evidence" value="ECO:0007669"/>
    <property type="project" value="TreeGrafter"/>
</dbReference>
<dbReference type="InterPro" id="IPR006314">
    <property type="entry name" value="Dyp_peroxidase"/>
</dbReference>
<protein>
    <submittedName>
        <fullName evidence="12">Iron-dependent peroxidase</fullName>
    </submittedName>
</protein>
<dbReference type="InterPro" id="IPR006311">
    <property type="entry name" value="TAT_signal"/>
</dbReference>
<dbReference type="EMBL" id="BMMZ01000002">
    <property type="protein sequence ID" value="GGL52378.1"/>
    <property type="molecule type" value="Genomic_DNA"/>
</dbReference>
<organism evidence="12 13">
    <name type="scientific">Microlunatus endophyticus</name>
    <dbReference type="NCBI Taxonomy" id="1716077"/>
    <lineage>
        <taxon>Bacteria</taxon>
        <taxon>Bacillati</taxon>
        <taxon>Actinomycetota</taxon>
        <taxon>Actinomycetes</taxon>
        <taxon>Propionibacteriales</taxon>
        <taxon>Propionibacteriaceae</taxon>
        <taxon>Microlunatus</taxon>
    </lineage>
</organism>
<keyword evidence="3" id="KW-0349">Heme</keyword>
<comment type="cofactor">
    <cofactor evidence="1">
        <name>heme b</name>
        <dbReference type="ChEBI" id="CHEBI:60344"/>
    </cofactor>
</comment>
<evidence type="ECO:0000256" key="2">
    <source>
        <dbReference type="ARBA" id="ARBA00022559"/>
    </source>
</evidence>
<evidence type="ECO:0000313" key="12">
    <source>
        <dbReference type="EMBL" id="GGL52378.1"/>
    </source>
</evidence>
<dbReference type="AlphaFoldDB" id="A0A917W0J5"/>
<evidence type="ECO:0000256" key="8">
    <source>
        <dbReference type="ARBA" id="ARBA00025737"/>
    </source>
</evidence>
<dbReference type="NCBIfam" id="TIGR01413">
    <property type="entry name" value="Dyp_perox_fam"/>
    <property type="match status" value="1"/>
</dbReference>
<dbReference type="SUPFAM" id="SSF54909">
    <property type="entry name" value="Dimeric alpha+beta barrel"/>
    <property type="match status" value="1"/>
</dbReference>
<reference evidence="12" key="1">
    <citation type="journal article" date="2014" name="Int. J. Syst. Evol. Microbiol.">
        <title>Complete genome sequence of Corynebacterium casei LMG S-19264T (=DSM 44701T), isolated from a smear-ripened cheese.</title>
        <authorList>
            <consortium name="US DOE Joint Genome Institute (JGI-PGF)"/>
            <person name="Walter F."/>
            <person name="Albersmeier A."/>
            <person name="Kalinowski J."/>
            <person name="Ruckert C."/>
        </authorList>
    </citation>
    <scope>NUCLEOTIDE SEQUENCE</scope>
    <source>
        <strain evidence="12">CGMCC 4.7306</strain>
    </source>
</reference>
<evidence type="ECO:0000259" key="11">
    <source>
        <dbReference type="Pfam" id="PF20628"/>
    </source>
</evidence>
<reference evidence="12" key="2">
    <citation type="submission" date="2020-09" db="EMBL/GenBank/DDBJ databases">
        <authorList>
            <person name="Sun Q."/>
            <person name="Zhou Y."/>
        </authorList>
    </citation>
    <scope>NUCLEOTIDE SEQUENCE</scope>
    <source>
        <strain evidence="12">CGMCC 4.7306</strain>
    </source>
</reference>
<proteinExistence type="inferred from homology"/>
<sequence>MDETPLTPQGSSRRGFLLGGATAGAAAVIAAGRRMAVADDTSQEMGGVLAAELSPYGPNQRVLLNEPSRATAMISFDVIATGRKQLSDLFAVISDRVKVLAAGESVAVSDPSRPPADNGVLGPSFAGNQVGVLIGVGASLFDHRFGLAARKPVGLKPMRTFPNDNLDPAICHGDLSVQFTAATPDVVTHALRDLTKHTRGAMQPRWRVDGFTSPPRPDGAPRNLLGFKDGTSNPSTTDTGTLDRLIWTKDGGSFQVVRIIRNLVEFWDRVSLQEQELMIGRRRDDGSPLDADGELTAPDYARDPQGLIIPTDAHIRLANPRTPRTEATRILRRSWNYDLGLDSNGQLNQGTLFTCYQQDIERQFEAVQTRLIDEPLTDYISPVGGGYFSVLPGLADRNDTYAKALLS</sequence>
<evidence type="ECO:0000256" key="6">
    <source>
        <dbReference type="ARBA" id="ARBA00023002"/>
    </source>
</evidence>
<keyword evidence="4" id="KW-0479">Metal-binding</keyword>
<evidence type="ECO:0000259" key="10">
    <source>
        <dbReference type="Pfam" id="PF04261"/>
    </source>
</evidence>
<keyword evidence="2 12" id="KW-0575">Peroxidase</keyword>
<evidence type="ECO:0000256" key="3">
    <source>
        <dbReference type="ARBA" id="ARBA00022617"/>
    </source>
</evidence>
<keyword evidence="13" id="KW-1185">Reference proteome</keyword>
<keyword evidence="5" id="KW-0732">Signal</keyword>
<evidence type="ECO:0000313" key="13">
    <source>
        <dbReference type="Proteomes" id="UP000613840"/>
    </source>
</evidence>
<dbReference type="PANTHER" id="PTHR30521:SF4">
    <property type="entry name" value="DEFERROCHELATASE"/>
    <property type="match status" value="1"/>
</dbReference>
<evidence type="ECO:0000256" key="1">
    <source>
        <dbReference type="ARBA" id="ARBA00001970"/>
    </source>
</evidence>
<evidence type="ECO:0000256" key="9">
    <source>
        <dbReference type="SAM" id="MobiDB-lite"/>
    </source>
</evidence>
<dbReference type="GO" id="GO:0046872">
    <property type="term" value="F:metal ion binding"/>
    <property type="evidence" value="ECO:0007669"/>
    <property type="project" value="UniProtKB-KW"/>
</dbReference>
<evidence type="ECO:0000256" key="5">
    <source>
        <dbReference type="ARBA" id="ARBA00022729"/>
    </source>
</evidence>
<evidence type="ECO:0000256" key="4">
    <source>
        <dbReference type="ARBA" id="ARBA00022723"/>
    </source>
</evidence>
<accession>A0A917W0J5</accession>
<dbReference type="GO" id="GO:0004601">
    <property type="term" value="F:peroxidase activity"/>
    <property type="evidence" value="ECO:0007669"/>
    <property type="project" value="UniProtKB-KW"/>
</dbReference>
<dbReference type="Proteomes" id="UP000613840">
    <property type="component" value="Unassembled WGS sequence"/>
</dbReference>
<gene>
    <name evidence="12" type="ORF">GCM10011575_08390</name>
</gene>
<dbReference type="InterPro" id="IPR048328">
    <property type="entry name" value="Dyp_perox_C"/>
</dbReference>
<dbReference type="RefSeq" id="WP_188893934.1">
    <property type="nucleotide sequence ID" value="NZ_BMMZ01000002.1"/>
</dbReference>
<dbReference type="PANTHER" id="PTHR30521">
    <property type="entry name" value="DEFERROCHELATASE/PEROXIDASE"/>
    <property type="match status" value="1"/>
</dbReference>
<dbReference type="InterPro" id="IPR048327">
    <property type="entry name" value="Dyp_perox_N"/>
</dbReference>
<evidence type="ECO:0000256" key="7">
    <source>
        <dbReference type="ARBA" id="ARBA00023004"/>
    </source>
</evidence>
<name>A0A917W0J5_9ACTN</name>
<keyword evidence="6" id="KW-0560">Oxidoreductase</keyword>
<comment type="similarity">
    <text evidence="8">Belongs to the DyP-type peroxidase family.</text>
</comment>
<feature type="domain" description="Dyp-type peroxidase N-terminal" evidence="10">
    <location>
        <begin position="63"/>
        <end position="211"/>
    </location>
</feature>
<dbReference type="PROSITE" id="PS51318">
    <property type="entry name" value="TAT"/>
    <property type="match status" value="1"/>
</dbReference>
<dbReference type="Pfam" id="PF20628">
    <property type="entry name" value="Dyp_perox_C"/>
    <property type="match status" value="1"/>
</dbReference>